<dbReference type="Proteomes" id="UP001480595">
    <property type="component" value="Unassembled WGS sequence"/>
</dbReference>
<accession>A0ABR1TVS6</accession>
<keyword evidence="2" id="KW-1185">Reference proteome</keyword>
<comment type="caution">
    <text evidence="1">The sequence shown here is derived from an EMBL/GenBank/DDBJ whole genome shotgun (WGS) entry which is preliminary data.</text>
</comment>
<dbReference type="EMBL" id="JAQQWL010000011">
    <property type="protein sequence ID" value="KAK8050759.1"/>
    <property type="molecule type" value="Genomic_DNA"/>
</dbReference>
<sequence length="75" mass="8469">MAGYPSAQQIAEIGAVYRVDPDFFDAHLSFMFDDIANLSSVGSFMKGSGQLNWQSRRQQFTEEMGSYVHSLRMGR</sequence>
<proteinExistence type="predicted"/>
<reference evidence="1 2" key="1">
    <citation type="submission" date="2023-01" db="EMBL/GenBank/DDBJ databases">
        <title>Analysis of 21 Apiospora genomes using comparative genomics revels a genus with tremendous synthesis potential of carbohydrate active enzymes and secondary metabolites.</title>
        <authorList>
            <person name="Sorensen T."/>
        </authorList>
    </citation>
    <scope>NUCLEOTIDE SEQUENCE [LARGE SCALE GENOMIC DNA]</scope>
    <source>
        <strain evidence="1 2">CBS 135458</strain>
    </source>
</reference>
<dbReference type="RefSeq" id="XP_066713008.1">
    <property type="nucleotide sequence ID" value="XM_066863898.1"/>
</dbReference>
<name>A0ABR1TVS6_9PEZI</name>
<organism evidence="1 2">
    <name type="scientific">Apiospora phragmitis</name>
    <dbReference type="NCBI Taxonomy" id="2905665"/>
    <lineage>
        <taxon>Eukaryota</taxon>
        <taxon>Fungi</taxon>
        <taxon>Dikarya</taxon>
        <taxon>Ascomycota</taxon>
        <taxon>Pezizomycotina</taxon>
        <taxon>Sordariomycetes</taxon>
        <taxon>Xylariomycetidae</taxon>
        <taxon>Amphisphaeriales</taxon>
        <taxon>Apiosporaceae</taxon>
        <taxon>Apiospora</taxon>
    </lineage>
</organism>
<evidence type="ECO:0000313" key="1">
    <source>
        <dbReference type="EMBL" id="KAK8050759.1"/>
    </source>
</evidence>
<dbReference type="GeneID" id="92096961"/>
<protein>
    <submittedName>
        <fullName evidence="1">Uncharacterized protein</fullName>
    </submittedName>
</protein>
<evidence type="ECO:0000313" key="2">
    <source>
        <dbReference type="Proteomes" id="UP001480595"/>
    </source>
</evidence>
<gene>
    <name evidence="1" type="ORF">PG994_012489</name>
</gene>